<dbReference type="PROSITE" id="PS50089">
    <property type="entry name" value="ZF_RING_2"/>
    <property type="match status" value="1"/>
</dbReference>
<dbReference type="InterPro" id="IPR001841">
    <property type="entry name" value="Znf_RING"/>
</dbReference>
<gene>
    <name evidence="3" type="ORF">CASFOL_027733</name>
</gene>
<comment type="caution">
    <text evidence="3">The sequence shown here is derived from an EMBL/GenBank/DDBJ whole genome shotgun (WGS) entry which is preliminary data.</text>
</comment>
<evidence type="ECO:0000256" key="1">
    <source>
        <dbReference type="PROSITE-ProRule" id="PRU00175"/>
    </source>
</evidence>
<dbReference type="GO" id="GO:0008270">
    <property type="term" value="F:zinc ion binding"/>
    <property type="evidence" value="ECO:0007669"/>
    <property type="project" value="UniProtKB-KW"/>
</dbReference>
<dbReference type="Proteomes" id="UP001632038">
    <property type="component" value="Unassembled WGS sequence"/>
</dbReference>
<dbReference type="CDD" id="cd16448">
    <property type="entry name" value="RING-H2"/>
    <property type="match status" value="1"/>
</dbReference>
<dbReference type="SUPFAM" id="SSF57850">
    <property type="entry name" value="RING/U-box"/>
    <property type="match status" value="1"/>
</dbReference>
<keyword evidence="1" id="KW-0862">Zinc</keyword>
<evidence type="ECO:0000313" key="3">
    <source>
        <dbReference type="EMBL" id="KAL3628687.1"/>
    </source>
</evidence>
<evidence type="ECO:0000259" key="2">
    <source>
        <dbReference type="PROSITE" id="PS50089"/>
    </source>
</evidence>
<proteinExistence type="predicted"/>
<name>A0ABD3CGR5_9LAMI</name>
<keyword evidence="1" id="KW-0863">Zinc-finger</keyword>
<reference evidence="4" key="1">
    <citation type="journal article" date="2024" name="IScience">
        <title>Strigolactones Initiate the Formation of Haustorium-like Structures in Castilleja.</title>
        <authorList>
            <person name="Buerger M."/>
            <person name="Peterson D."/>
            <person name="Chory J."/>
        </authorList>
    </citation>
    <scope>NUCLEOTIDE SEQUENCE [LARGE SCALE GENOMIC DNA]</scope>
</reference>
<organism evidence="3 4">
    <name type="scientific">Castilleja foliolosa</name>
    <dbReference type="NCBI Taxonomy" id="1961234"/>
    <lineage>
        <taxon>Eukaryota</taxon>
        <taxon>Viridiplantae</taxon>
        <taxon>Streptophyta</taxon>
        <taxon>Embryophyta</taxon>
        <taxon>Tracheophyta</taxon>
        <taxon>Spermatophyta</taxon>
        <taxon>Magnoliopsida</taxon>
        <taxon>eudicotyledons</taxon>
        <taxon>Gunneridae</taxon>
        <taxon>Pentapetalae</taxon>
        <taxon>asterids</taxon>
        <taxon>lamiids</taxon>
        <taxon>Lamiales</taxon>
        <taxon>Orobanchaceae</taxon>
        <taxon>Pedicularideae</taxon>
        <taxon>Castillejinae</taxon>
        <taxon>Castilleja</taxon>
    </lineage>
</organism>
<accession>A0ABD3CGR5</accession>
<dbReference type="Pfam" id="PF13639">
    <property type="entry name" value="zf-RING_2"/>
    <property type="match status" value="1"/>
</dbReference>
<evidence type="ECO:0000313" key="4">
    <source>
        <dbReference type="Proteomes" id="UP001632038"/>
    </source>
</evidence>
<dbReference type="EMBL" id="JAVIJP010000036">
    <property type="protein sequence ID" value="KAL3628687.1"/>
    <property type="molecule type" value="Genomic_DNA"/>
</dbReference>
<feature type="domain" description="RING-type" evidence="2">
    <location>
        <begin position="120"/>
        <end position="163"/>
    </location>
</feature>
<dbReference type="InterPro" id="IPR013083">
    <property type="entry name" value="Znf_RING/FYVE/PHD"/>
</dbReference>
<dbReference type="SMART" id="SM00184">
    <property type="entry name" value="RING"/>
    <property type="match status" value="1"/>
</dbReference>
<keyword evidence="1" id="KW-0479">Metal-binding</keyword>
<dbReference type="AlphaFoldDB" id="A0ABD3CGR5"/>
<protein>
    <recommendedName>
        <fullName evidence="2">RING-type domain-containing protein</fullName>
    </recommendedName>
</protein>
<keyword evidence="4" id="KW-1185">Reference proteome</keyword>
<dbReference type="Gene3D" id="3.30.40.10">
    <property type="entry name" value="Zinc/RING finger domain, C3HC4 (zinc finger)"/>
    <property type="match status" value="1"/>
</dbReference>
<sequence>MSIDEIKSLVKKALDFTKQQIALFSDKYASYSVIPIVVALDVCTVQKEGELIDDTMSRAIRPDIMFPLSLCFVPQRKGPGWRYDGEIEKSKSYIDHKSFLMGLARFRPDDDVGLAHMEVCGVCSLDSRVALAAQVSYLPCGHGVHSHCVFRWFNDGKSTCPSCGAGVPTDIEKGCCVLEECYD</sequence>